<dbReference type="PRINTS" id="PR00032">
    <property type="entry name" value="HTHARAC"/>
</dbReference>
<organism evidence="5 6">
    <name type="scientific">Albimonas pacifica</name>
    <dbReference type="NCBI Taxonomy" id="1114924"/>
    <lineage>
        <taxon>Bacteria</taxon>
        <taxon>Pseudomonadati</taxon>
        <taxon>Pseudomonadota</taxon>
        <taxon>Alphaproteobacteria</taxon>
        <taxon>Rhodobacterales</taxon>
        <taxon>Paracoccaceae</taxon>
        <taxon>Albimonas</taxon>
    </lineage>
</organism>
<evidence type="ECO:0000259" key="4">
    <source>
        <dbReference type="PROSITE" id="PS01124"/>
    </source>
</evidence>
<name>A0A1I3CLL0_9RHOB</name>
<dbReference type="GO" id="GO:0003700">
    <property type="term" value="F:DNA-binding transcription factor activity"/>
    <property type="evidence" value="ECO:0007669"/>
    <property type="project" value="InterPro"/>
</dbReference>
<dbReference type="SUPFAM" id="SSF46689">
    <property type="entry name" value="Homeodomain-like"/>
    <property type="match status" value="1"/>
</dbReference>
<keyword evidence="1" id="KW-0805">Transcription regulation</keyword>
<dbReference type="Gene3D" id="1.10.10.60">
    <property type="entry name" value="Homeodomain-like"/>
    <property type="match status" value="1"/>
</dbReference>
<gene>
    <name evidence="5" type="ORF">SAMN05216258_10277</name>
</gene>
<dbReference type="InterPro" id="IPR020449">
    <property type="entry name" value="Tscrpt_reg_AraC-type_HTH"/>
</dbReference>
<dbReference type="RefSeq" id="WP_092858772.1">
    <property type="nucleotide sequence ID" value="NZ_FOQH01000002.1"/>
</dbReference>
<dbReference type="Proteomes" id="UP000199377">
    <property type="component" value="Unassembled WGS sequence"/>
</dbReference>
<sequence length="323" mass="35881">MKYTVQHDGSGKGGDDWRRAVSETYFPLDVEFRNSAAFQGRLEAWSLGDVAISRNSCDGLLYRRHRRHFLQESDSSLLITIPELAEVGFSQGSRSTHCKPGGFLVERGDAPYEFWHGKANSLWVLKVKAASVRSRIGPTDRIAALNFDGTCGVASYFLDMVRTTGAHVEHLSPTAREAAGMHLLELLCLAIRSDDRVLDSSVSSIRAAHLHRAEQYIRDNLKDPELGPAQVADACGISLRYLQRLFAEREQSINGFIRDKRLNRCAEELRGGGRAASVAEIAYRWGFSDQSRFSRLYKTRFGCTPTETRRAAAAEREGAAGPA</sequence>
<dbReference type="InterPro" id="IPR050204">
    <property type="entry name" value="AraC_XylS_family_regulators"/>
</dbReference>
<evidence type="ECO:0000313" key="6">
    <source>
        <dbReference type="Proteomes" id="UP000199377"/>
    </source>
</evidence>
<dbReference type="AlphaFoldDB" id="A0A1I3CLL0"/>
<keyword evidence="6" id="KW-1185">Reference proteome</keyword>
<dbReference type="InterPro" id="IPR018060">
    <property type="entry name" value="HTH_AraC"/>
</dbReference>
<dbReference type="PROSITE" id="PS01124">
    <property type="entry name" value="HTH_ARAC_FAMILY_2"/>
    <property type="match status" value="1"/>
</dbReference>
<dbReference type="Pfam" id="PF12833">
    <property type="entry name" value="HTH_18"/>
    <property type="match status" value="1"/>
</dbReference>
<dbReference type="InterPro" id="IPR035418">
    <property type="entry name" value="AraC-bd_2"/>
</dbReference>
<proteinExistence type="predicted"/>
<evidence type="ECO:0000256" key="2">
    <source>
        <dbReference type="ARBA" id="ARBA00023125"/>
    </source>
</evidence>
<dbReference type="SMART" id="SM00342">
    <property type="entry name" value="HTH_ARAC"/>
    <property type="match status" value="1"/>
</dbReference>
<dbReference type="Pfam" id="PF14525">
    <property type="entry name" value="AraC_binding_2"/>
    <property type="match status" value="1"/>
</dbReference>
<evidence type="ECO:0000256" key="1">
    <source>
        <dbReference type="ARBA" id="ARBA00023015"/>
    </source>
</evidence>
<dbReference type="InterPro" id="IPR009057">
    <property type="entry name" value="Homeodomain-like_sf"/>
</dbReference>
<protein>
    <submittedName>
        <fullName evidence="5">AraC-type DNA-binding protein</fullName>
    </submittedName>
</protein>
<reference evidence="5 6" key="1">
    <citation type="submission" date="2016-10" db="EMBL/GenBank/DDBJ databases">
        <authorList>
            <person name="de Groot N.N."/>
        </authorList>
    </citation>
    <scope>NUCLEOTIDE SEQUENCE [LARGE SCALE GENOMIC DNA]</scope>
    <source>
        <strain evidence="5 6">CGMCC 1.11030</strain>
    </source>
</reference>
<keyword evidence="2 5" id="KW-0238">DNA-binding</keyword>
<accession>A0A1I3CLL0</accession>
<evidence type="ECO:0000256" key="3">
    <source>
        <dbReference type="ARBA" id="ARBA00023163"/>
    </source>
</evidence>
<dbReference type="PANTHER" id="PTHR46796">
    <property type="entry name" value="HTH-TYPE TRANSCRIPTIONAL ACTIVATOR RHAS-RELATED"/>
    <property type="match status" value="1"/>
</dbReference>
<evidence type="ECO:0000313" key="5">
    <source>
        <dbReference type="EMBL" id="SFH75402.1"/>
    </source>
</evidence>
<dbReference type="STRING" id="1114924.SAMN05216258_10277"/>
<feature type="domain" description="HTH araC/xylS-type" evidence="4">
    <location>
        <begin position="211"/>
        <end position="311"/>
    </location>
</feature>
<keyword evidence="3" id="KW-0804">Transcription</keyword>
<dbReference type="EMBL" id="FOQH01000002">
    <property type="protein sequence ID" value="SFH75402.1"/>
    <property type="molecule type" value="Genomic_DNA"/>
</dbReference>
<dbReference type="OrthoDB" id="8004517at2"/>
<dbReference type="GO" id="GO:0043565">
    <property type="term" value="F:sequence-specific DNA binding"/>
    <property type="evidence" value="ECO:0007669"/>
    <property type="project" value="InterPro"/>
</dbReference>
<dbReference type="PANTHER" id="PTHR46796:SF6">
    <property type="entry name" value="ARAC SUBFAMILY"/>
    <property type="match status" value="1"/>
</dbReference>